<dbReference type="HOGENOM" id="CLU_801555_0_0_7"/>
<evidence type="ECO:0000313" key="1">
    <source>
        <dbReference type="EMBL" id="AAP77339.1"/>
    </source>
</evidence>
<dbReference type="OrthoDB" id="5343166at2"/>
<dbReference type="AlphaFoldDB" id="Q7VI66"/>
<evidence type="ECO:0000313" key="2">
    <source>
        <dbReference type="Proteomes" id="UP000002495"/>
    </source>
</evidence>
<dbReference type="eggNOG" id="COG1104">
    <property type="taxonomic scope" value="Bacteria"/>
</dbReference>
<dbReference type="KEGG" id="hhe:HH_0742"/>
<evidence type="ECO:0008006" key="3">
    <source>
        <dbReference type="Google" id="ProtNLM"/>
    </source>
</evidence>
<accession>Q7VI66</accession>
<protein>
    <recommendedName>
        <fullName evidence="3">Cysteine desulfurase</fullName>
    </recommendedName>
</protein>
<dbReference type="RefSeq" id="WP_011115584.1">
    <property type="nucleotide sequence ID" value="NC_004917.1"/>
</dbReference>
<keyword evidence="2" id="KW-1185">Reference proteome</keyword>
<dbReference type="EMBL" id="AE017125">
    <property type="protein sequence ID" value="AAP77339.1"/>
    <property type="molecule type" value="Genomic_DNA"/>
</dbReference>
<dbReference type="Proteomes" id="UP000002495">
    <property type="component" value="Chromosome"/>
</dbReference>
<dbReference type="STRING" id="235279.HH_0742"/>
<dbReference type="Gene3D" id="3.90.1150.10">
    <property type="entry name" value="Aspartate Aminotransferase, domain 1"/>
    <property type="match status" value="1"/>
</dbReference>
<dbReference type="InterPro" id="IPR015422">
    <property type="entry name" value="PyrdxlP-dep_Trfase_small"/>
</dbReference>
<dbReference type="InterPro" id="IPR015424">
    <property type="entry name" value="PyrdxlP-dep_Trfase"/>
</dbReference>
<dbReference type="SUPFAM" id="SSF53383">
    <property type="entry name" value="PLP-dependent transferases"/>
    <property type="match status" value="1"/>
</dbReference>
<name>Q7VI66_HELHP</name>
<proteinExistence type="predicted"/>
<gene>
    <name evidence="1" type="ordered locus">HH_0742</name>
</gene>
<organism evidence="1 2">
    <name type="scientific">Helicobacter hepaticus (strain ATCC 51449 / 3B1)</name>
    <dbReference type="NCBI Taxonomy" id="235279"/>
    <lineage>
        <taxon>Bacteria</taxon>
        <taxon>Pseudomonadati</taxon>
        <taxon>Campylobacterota</taxon>
        <taxon>Epsilonproteobacteria</taxon>
        <taxon>Campylobacterales</taxon>
        <taxon>Helicobacteraceae</taxon>
        <taxon>Helicobacter</taxon>
    </lineage>
</organism>
<reference evidence="1 2" key="1">
    <citation type="journal article" date="2003" name="Proc. Natl. Acad. Sci. U.S.A.">
        <title>The complete genome sequence of the carcinogenic bacterium Helicobacter hepaticus.</title>
        <authorList>
            <person name="Suerbaum S."/>
            <person name="Josenhans C."/>
            <person name="Sterzenbach T."/>
            <person name="Drescher B."/>
            <person name="Brandt P."/>
            <person name="Bell M."/>
            <person name="Droege M."/>
            <person name="Fartmann B."/>
            <person name="Fischer H.-P."/>
            <person name="Ge Z."/>
            <person name="Hoerster A."/>
            <person name="Holland R."/>
            <person name="Klein K."/>
            <person name="Koenig J."/>
            <person name="Macko L."/>
            <person name="Mendz G.L."/>
            <person name="Nyakatura G."/>
            <person name="Schauer D.B."/>
            <person name="Shen Z."/>
            <person name="Weber J."/>
            <person name="Frosch M."/>
            <person name="Fox J.G."/>
        </authorList>
    </citation>
    <scope>NUCLEOTIDE SEQUENCE [LARGE SCALE GENOMIC DNA]</scope>
    <source>
        <strain evidence="2">ATCC 51449 / 3B1</strain>
    </source>
</reference>
<sequence length="367" mass="41133">MKKTIHLDFLANVPLNANANALFEDTYPNVNTLDSTILHTLKADSQSLASFFGKTHSHTFDYSSGNFLALFSTLFAHHYHIVLAPSLHQQSFYAAELFKHISPQGLSFLPLNQQGILASPQDSHNTPYAFFIPLINQDILSLNPIQSLIEQILSSYPHALIFLDISLFVSTLEQAQLAFLHTLQNPQIIFLCNGESIGLMRPSGFIVSDFDTLNPTHKEALEAFFNATLLRPHLFKAASYALKCILSSPPIQDSKHIFFDKLQAHLGKDISLFAPLEITTKNALPLRFKHIKARLLIQALSIEGIYAINGQDCLFGNAKPSFVLRSMGYDEPSTRELLSVSYMYLDSIESIAHILVQAYTQLRQFHT</sequence>